<evidence type="ECO:0000313" key="3">
    <source>
        <dbReference type="Proteomes" id="UP000182573"/>
    </source>
</evidence>
<evidence type="ECO:0000313" key="2">
    <source>
        <dbReference type="EMBL" id="SDW44734.1"/>
    </source>
</evidence>
<dbReference type="AlphaFoldDB" id="A0A1H2TN71"/>
<name>A0A1H2TN71_HALVA</name>
<gene>
    <name evidence="2" type="ORF">SAMN05443574_103268</name>
</gene>
<organism evidence="2 3">
    <name type="scientific">Haloarcula vallismortis</name>
    <name type="common">Halobacterium vallismortis</name>
    <dbReference type="NCBI Taxonomy" id="28442"/>
    <lineage>
        <taxon>Archaea</taxon>
        <taxon>Methanobacteriati</taxon>
        <taxon>Methanobacteriota</taxon>
        <taxon>Stenosarchaea group</taxon>
        <taxon>Halobacteria</taxon>
        <taxon>Halobacteriales</taxon>
        <taxon>Haloarculaceae</taxon>
        <taxon>Haloarcula</taxon>
    </lineage>
</organism>
<dbReference type="EMBL" id="FNOF01000003">
    <property type="protein sequence ID" value="SDW44734.1"/>
    <property type="molecule type" value="Genomic_DNA"/>
</dbReference>
<dbReference type="Proteomes" id="UP000182573">
    <property type="component" value="Unassembled WGS sequence"/>
</dbReference>
<feature type="compositionally biased region" description="Basic and acidic residues" evidence="1">
    <location>
        <begin position="37"/>
        <end position="46"/>
    </location>
</feature>
<accession>A0A1H2TN71</accession>
<reference evidence="2 3" key="1">
    <citation type="submission" date="2016-10" db="EMBL/GenBank/DDBJ databases">
        <authorList>
            <person name="de Groot N.N."/>
        </authorList>
    </citation>
    <scope>NUCLEOTIDE SEQUENCE [LARGE SCALE GENOMIC DNA]</scope>
    <source>
        <strain evidence="2 3">DSM 3756</strain>
    </source>
</reference>
<dbReference type="STRING" id="28442.SAMN05443574_103268"/>
<sequence>MKSAATAHILQPQTVALPVERRESGSWIGKELPAHPGKADHYSFSQ</sequence>
<evidence type="ECO:0000256" key="1">
    <source>
        <dbReference type="SAM" id="MobiDB-lite"/>
    </source>
</evidence>
<proteinExistence type="predicted"/>
<protein>
    <submittedName>
        <fullName evidence="2">Uncharacterized protein</fullName>
    </submittedName>
</protein>
<feature type="region of interest" description="Disordered" evidence="1">
    <location>
        <begin position="27"/>
        <end position="46"/>
    </location>
</feature>